<keyword evidence="1" id="KW-0496">Mitochondrion</keyword>
<dbReference type="AlphaFoldDB" id="A0A1Y0B3Q8"/>
<reference evidence="1" key="1">
    <citation type="submission" date="2017-03" db="EMBL/GenBank/DDBJ databases">
        <title>The mitochondrial genome of the carnivorous plant Utricularia reniformis (Lentibulariaceae): structure, comparative analysis and evolutionary landmarks.</title>
        <authorList>
            <person name="Silva S.R."/>
            <person name="Alvarenga D.O."/>
            <person name="Michael T.P."/>
            <person name="Miranda V.F.O."/>
            <person name="Varani A.M."/>
        </authorList>
    </citation>
    <scope>NUCLEOTIDE SEQUENCE</scope>
</reference>
<sequence>MFEGLKTYKRRQGSCFQRIQSFRIDGFEMRLFMRMNENRPGSSYY</sequence>
<accession>A0A1Y0B3Q8</accession>
<name>A0A1Y0B3Q8_9LAMI</name>
<gene>
    <name evidence="1" type="ORF">AEK19_MT1919</name>
</gene>
<geneLocation type="mitochondrion" evidence="1"/>
<protein>
    <submittedName>
        <fullName evidence="1">Uncharacterized protein</fullName>
    </submittedName>
</protein>
<evidence type="ECO:0000313" key="1">
    <source>
        <dbReference type="EMBL" id="ART32086.1"/>
    </source>
</evidence>
<dbReference type="EMBL" id="KY774314">
    <property type="protein sequence ID" value="ART32086.1"/>
    <property type="molecule type" value="Genomic_DNA"/>
</dbReference>
<organism evidence="1">
    <name type="scientific">Utricularia reniformis</name>
    <dbReference type="NCBI Taxonomy" id="192314"/>
    <lineage>
        <taxon>Eukaryota</taxon>
        <taxon>Viridiplantae</taxon>
        <taxon>Streptophyta</taxon>
        <taxon>Embryophyta</taxon>
        <taxon>Tracheophyta</taxon>
        <taxon>Spermatophyta</taxon>
        <taxon>Magnoliopsida</taxon>
        <taxon>eudicotyledons</taxon>
        <taxon>Gunneridae</taxon>
        <taxon>Pentapetalae</taxon>
        <taxon>asterids</taxon>
        <taxon>lamiids</taxon>
        <taxon>Lamiales</taxon>
        <taxon>Lentibulariaceae</taxon>
        <taxon>Utricularia</taxon>
    </lineage>
</organism>
<proteinExistence type="predicted"/>